<gene>
    <name evidence="3" type="ORF">DU000_05655</name>
</gene>
<feature type="domain" description="Glycosyl transferase family 1" evidence="1">
    <location>
        <begin position="186"/>
        <end position="353"/>
    </location>
</feature>
<dbReference type="InterPro" id="IPR001296">
    <property type="entry name" value="Glyco_trans_1"/>
</dbReference>
<dbReference type="Pfam" id="PF00534">
    <property type="entry name" value="Glycos_transf_1"/>
    <property type="match status" value="1"/>
</dbReference>
<dbReference type="EMBL" id="QPGB01000002">
    <property type="protein sequence ID" value="RCS58308.1"/>
    <property type="molecule type" value="Genomic_DNA"/>
</dbReference>
<protein>
    <submittedName>
        <fullName evidence="3">Glycosyltransferase family 1 protein</fullName>
    </submittedName>
</protein>
<dbReference type="PANTHER" id="PTHR45947:SF3">
    <property type="entry name" value="SULFOQUINOVOSYL TRANSFERASE SQD2"/>
    <property type="match status" value="1"/>
</dbReference>
<keyword evidence="3" id="KW-0808">Transferase</keyword>
<reference evidence="3 4" key="1">
    <citation type="journal article" date="2018" name="Int. J. Syst. Evol. Microbiol.">
        <title>Parvibium lacunae gen. nov., sp. nov., a new member of the family Alcaligenaceae isolated from a freshwater pond.</title>
        <authorList>
            <person name="Chen W.M."/>
            <person name="Xie P.B."/>
            <person name="Hsu M.Y."/>
            <person name="Sheu S.Y."/>
        </authorList>
    </citation>
    <scope>NUCLEOTIDE SEQUENCE [LARGE SCALE GENOMIC DNA]</scope>
    <source>
        <strain evidence="3 4">KMB9</strain>
    </source>
</reference>
<evidence type="ECO:0000259" key="2">
    <source>
        <dbReference type="Pfam" id="PF13439"/>
    </source>
</evidence>
<name>A0A368L403_9BURK</name>
<dbReference type="OrthoDB" id="9062832at2"/>
<dbReference type="RefSeq" id="WP_114402390.1">
    <property type="nucleotide sequence ID" value="NZ_QPGB01000002.1"/>
</dbReference>
<dbReference type="SUPFAM" id="SSF53756">
    <property type="entry name" value="UDP-Glycosyltransferase/glycogen phosphorylase"/>
    <property type="match status" value="1"/>
</dbReference>
<dbReference type="Gene3D" id="3.40.50.2000">
    <property type="entry name" value="Glycogen Phosphorylase B"/>
    <property type="match status" value="2"/>
</dbReference>
<dbReference type="AlphaFoldDB" id="A0A368L403"/>
<comment type="caution">
    <text evidence="3">The sequence shown here is derived from an EMBL/GenBank/DDBJ whole genome shotgun (WGS) entry which is preliminary data.</text>
</comment>
<accession>A0A368L403</accession>
<proteinExistence type="predicted"/>
<evidence type="ECO:0000259" key="1">
    <source>
        <dbReference type="Pfam" id="PF00534"/>
    </source>
</evidence>
<dbReference type="InterPro" id="IPR028098">
    <property type="entry name" value="Glyco_trans_4-like_N"/>
</dbReference>
<keyword evidence="4" id="KW-1185">Reference proteome</keyword>
<evidence type="ECO:0000313" key="4">
    <source>
        <dbReference type="Proteomes" id="UP000252357"/>
    </source>
</evidence>
<evidence type="ECO:0000313" key="3">
    <source>
        <dbReference type="EMBL" id="RCS58308.1"/>
    </source>
</evidence>
<organism evidence="3 4">
    <name type="scientific">Parvibium lacunae</name>
    <dbReference type="NCBI Taxonomy" id="1888893"/>
    <lineage>
        <taxon>Bacteria</taxon>
        <taxon>Pseudomonadati</taxon>
        <taxon>Pseudomonadota</taxon>
        <taxon>Betaproteobacteria</taxon>
        <taxon>Burkholderiales</taxon>
        <taxon>Alcaligenaceae</taxon>
        <taxon>Parvibium</taxon>
    </lineage>
</organism>
<dbReference type="CDD" id="cd03801">
    <property type="entry name" value="GT4_PimA-like"/>
    <property type="match status" value="1"/>
</dbReference>
<dbReference type="Pfam" id="PF13439">
    <property type="entry name" value="Glyco_transf_4"/>
    <property type="match status" value="1"/>
</dbReference>
<dbReference type="GO" id="GO:0016758">
    <property type="term" value="F:hexosyltransferase activity"/>
    <property type="evidence" value="ECO:0007669"/>
    <property type="project" value="TreeGrafter"/>
</dbReference>
<dbReference type="InterPro" id="IPR050194">
    <property type="entry name" value="Glycosyltransferase_grp1"/>
</dbReference>
<feature type="domain" description="Glycosyltransferase subfamily 4-like N-terminal" evidence="2">
    <location>
        <begin position="15"/>
        <end position="173"/>
    </location>
</feature>
<dbReference type="Proteomes" id="UP000252357">
    <property type="component" value="Unassembled WGS sequence"/>
</dbReference>
<sequence length="376" mass="41682">MKLCLCNVTASFLAGGLETYCWEVGRALSRQGHAVTLATGIPPGGQPPRHTEIQYQTFPFRIEQSWPNFGSRFRRLMERGSFYRHALPWLLEQQFDAIIVNKPFDFPSLWWAKQKGLKSKIVFRSGGREFFMADRFFAHVVDVWASTSRYNAAQVEGHYHQIVNVIHNGVDTDHFTFQALARDAVRQEWQAQWGLPHEAVVIGSVGRLVGWKGLRVILESLAMLPAHVHYVICGEGEAQADLQAQAQALGVAARVHFAGRIPHHALPQVLSAFDCFVQPSMGEESFGISVVEAMACQCPVLVSENGGLTEIVNSATVGSVLPRGDTTAWSAALANIVDNSDRRKALGLAARERVLQHFTWMSNAAKLVELIEKVPA</sequence>
<dbReference type="PANTHER" id="PTHR45947">
    <property type="entry name" value="SULFOQUINOVOSYL TRANSFERASE SQD2"/>
    <property type="match status" value="1"/>
</dbReference>